<gene>
    <name evidence="3" type="ORF">S01H1_66478</name>
</gene>
<organism evidence="3">
    <name type="scientific">marine sediment metagenome</name>
    <dbReference type="NCBI Taxonomy" id="412755"/>
    <lineage>
        <taxon>unclassified sequences</taxon>
        <taxon>metagenomes</taxon>
        <taxon>ecological metagenomes</taxon>
    </lineage>
</organism>
<feature type="coiled-coil region" evidence="1">
    <location>
        <begin position="10"/>
        <end position="58"/>
    </location>
</feature>
<protein>
    <submittedName>
        <fullName evidence="3">Uncharacterized protein</fullName>
    </submittedName>
</protein>
<reference evidence="3" key="1">
    <citation type="journal article" date="2014" name="Front. Microbiol.">
        <title>High frequency of phylogenetically diverse reductive dehalogenase-homologous genes in deep subseafloor sedimentary metagenomes.</title>
        <authorList>
            <person name="Kawai M."/>
            <person name="Futagami T."/>
            <person name="Toyoda A."/>
            <person name="Takaki Y."/>
            <person name="Nishi S."/>
            <person name="Hori S."/>
            <person name="Arai W."/>
            <person name="Tsubouchi T."/>
            <person name="Morono Y."/>
            <person name="Uchiyama I."/>
            <person name="Ito T."/>
            <person name="Fujiyama A."/>
            <person name="Inagaki F."/>
            <person name="Takami H."/>
        </authorList>
    </citation>
    <scope>NUCLEOTIDE SEQUENCE</scope>
    <source>
        <strain evidence="3">Expedition CK06-06</strain>
    </source>
</reference>
<dbReference type="AlphaFoldDB" id="X0Y251"/>
<proteinExistence type="predicted"/>
<dbReference type="EMBL" id="BARS01043959">
    <property type="protein sequence ID" value="GAG30951.1"/>
    <property type="molecule type" value="Genomic_DNA"/>
</dbReference>
<evidence type="ECO:0000256" key="1">
    <source>
        <dbReference type="SAM" id="Coils"/>
    </source>
</evidence>
<keyword evidence="1" id="KW-0175">Coiled coil</keyword>
<evidence type="ECO:0000313" key="3">
    <source>
        <dbReference type="EMBL" id="GAG30951.1"/>
    </source>
</evidence>
<feature type="region of interest" description="Disordered" evidence="2">
    <location>
        <begin position="135"/>
        <end position="156"/>
    </location>
</feature>
<comment type="caution">
    <text evidence="3">The sequence shown here is derived from an EMBL/GenBank/DDBJ whole genome shotgun (WGS) entry which is preliminary data.</text>
</comment>
<name>X0Y251_9ZZZZ</name>
<feature type="non-terminal residue" evidence="3">
    <location>
        <position position="1"/>
    </location>
</feature>
<evidence type="ECO:0000256" key="2">
    <source>
        <dbReference type="SAM" id="MobiDB-lite"/>
    </source>
</evidence>
<accession>X0Y251</accession>
<sequence length="156" mass="17480">PNGWACPKDLAVVREDNARLRAENIQLADEIVNLRGKINFDAEELSQLANEIEESREKIAWFDKRCNWYNSEIERLGKDVCTISTDFGNASAEINRLREALEFYADEENYKMQAASGEDEYGAAEPDVFTDSGEIAREALNPEAPSAPSGTTEEKT</sequence>